<reference evidence="3 4" key="1">
    <citation type="submission" date="2018-05" db="EMBL/GenBank/DDBJ databases">
        <title>Pedobacter paludis sp. nov., isolated from wetland soil.</title>
        <authorList>
            <person name="Zhang Y."/>
            <person name="Wang G."/>
        </authorList>
    </citation>
    <scope>NUCLEOTIDE SEQUENCE [LARGE SCALE GENOMIC DNA]</scope>
    <source>
        <strain evidence="3 4">KCTC22721</strain>
    </source>
</reference>
<dbReference type="Pfam" id="PF00144">
    <property type="entry name" value="Beta-lactamase"/>
    <property type="match status" value="1"/>
</dbReference>
<sequence length="357" mass="39467">MKNAQLLLLLISMLFVACKKNNTDPTPTNSDALYFPPNNATEWETKPMSALGWKQAAVDDLKKFLIDKNTKSFIILVNGRIVMEEYFNGHTQADTWAWNSAGKTLVSAATGIAQQEGLLNINNPASQYLGAGWTSEPSAKENLITVRNLLTMTSGLDESSELVIKSNLTYVADAGTRWAYANVFQKLMDVVAAASKQPYETYFNSKIKNKLGMDGFWDNGLIFKIYNSNTRSMARFGLLALNSGKWNQEQIINESFFSESIKSSQSINPSYGYLWWLNGKNSYMIPGSQTVFQGALVPSAPSDMYAAMGASDQRIYVIPSKKMVIVRMGNASDPANPSFAVSGFDNSLWLKINAVIN</sequence>
<evidence type="ECO:0000256" key="1">
    <source>
        <dbReference type="SAM" id="SignalP"/>
    </source>
</evidence>
<accession>A0A317ESA4</accession>
<keyword evidence="3" id="KW-0378">Hydrolase</keyword>
<evidence type="ECO:0000313" key="4">
    <source>
        <dbReference type="Proteomes" id="UP000245379"/>
    </source>
</evidence>
<evidence type="ECO:0000259" key="2">
    <source>
        <dbReference type="Pfam" id="PF00144"/>
    </source>
</evidence>
<proteinExistence type="predicted"/>
<dbReference type="AlphaFoldDB" id="A0A317ESA4"/>
<dbReference type="Gene3D" id="3.40.710.10">
    <property type="entry name" value="DD-peptidase/beta-lactamase superfamily"/>
    <property type="match status" value="1"/>
</dbReference>
<dbReference type="Proteomes" id="UP000245379">
    <property type="component" value="Unassembled WGS sequence"/>
</dbReference>
<feature type="signal peptide" evidence="1">
    <location>
        <begin position="1"/>
        <end position="19"/>
    </location>
</feature>
<dbReference type="RefSeq" id="WP_109924173.1">
    <property type="nucleotide sequence ID" value="NZ_QGNZ01000001.1"/>
</dbReference>
<dbReference type="SUPFAM" id="SSF56601">
    <property type="entry name" value="beta-lactamase/transpeptidase-like"/>
    <property type="match status" value="1"/>
</dbReference>
<dbReference type="GO" id="GO:0016787">
    <property type="term" value="F:hydrolase activity"/>
    <property type="evidence" value="ECO:0007669"/>
    <property type="project" value="UniProtKB-KW"/>
</dbReference>
<dbReference type="PANTHER" id="PTHR43283:SF7">
    <property type="entry name" value="BETA-LACTAMASE-RELATED DOMAIN-CONTAINING PROTEIN"/>
    <property type="match status" value="1"/>
</dbReference>
<dbReference type="InterPro" id="IPR050789">
    <property type="entry name" value="Diverse_Enzym_Activities"/>
</dbReference>
<dbReference type="OrthoDB" id="9773047at2"/>
<evidence type="ECO:0000313" key="3">
    <source>
        <dbReference type="EMBL" id="PWS28743.1"/>
    </source>
</evidence>
<dbReference type="InterPro" id="IPR012338">
    <property type="entry name" value="Beta-lactam/transpept-like"/>
</dbReference>
<name>A0A317ESA4_9SPHI</name>
<dbReference type="InterPro" id="IPR001466">
    <property type="entry name" value="Beta-lactam-related"/>
</dbReference>
<feature type="domain" description="Beta-lactamase-related" evidence="2">
    <location>
        <begin position="72"/>
        <end position="335"/>
    </location>
</feature>
<organism evidence="3 4">
    <name type="scientific">Pedobacter yonginense</name>
    <dbReference type="NCBI Taxonomy" id="651869"/>
    <lineage>
        <taxon>Bacteria</taxon>
        <taxon>Pseudomonadati</taxon>
        <taxon>Bacteroidota</taxon>
        <taxon>Sphingobacteriia</taxon>
        <taxon>Sphingobacteriales</taxon>
        <taxon>Sphingobacteriaceae</taxon>
        <taxon>Pedobacter</taxon>
    </lineage>
</organism>
<comment type="caution">
    <text evidence="3">The sequence shown here is derived from an EMBL/GenBank/DDBJ whole genome shotgun (WGS) entry which is preliminary data.</text>
</comment>
<dbReference type="PROSITE" id="PS51257">
    <property type="entry name" value="PROKAR_LIPOPROTEIN"/>
    <property type="match status" value="1"/>
</dbReference>
<feature type="chain" id="PRO_5016429042" evidence="1">
    <location>
        <begin position="20"/>
        <end position="357"/>
    </location>
</feature>
<keyword evidence="1" id="KW-0732">Signal</keyword>
<gene>
    <name evidence="3" type="ORF">DHW03_02560</name>
</gene>
<dbReference type="PANTHER" id="PTHR43283">
    <property type="entry name" value="BETA-LACTAMASE-RELATED"/>
    <property type="match status" value="1"/>
</dbReference>
<dbReference type="EMBL" id="QGNZ01000001">
    <property type="protein sequence ID" value="PWS28743.1"/>
    <property type="molecule type" value="Genomic_DNA"/>
</dbReference>
<protein>
    <submittedName>
        <fullName evidence="3">Serine hydrolase</fullName>
    </submittedName>
</protein>
<keyword evidence="4" id="KW-1185">Reference proteome</keyword>